<dbReference type="OrthoDB" id="9766971at2"/>
<comment type="caution">
    <text evidence="6">The sequence shown here is derived from an EMBL/GenBank/DDBJ whole genome shotgun (WGS) entry which is preliminary data.</text>
</comment>
<dbReference type="GO" id="GO:0016757">
    <property type="term" value="F:glycosyltransferase activity"/>
    <property type="evidence" value="ECO:0007669"/>
    <property type="project" value="UniProtKB-KW"/>
</dbReference>
<feature type="transmembrane region" description="Helical" evidence="4">
    <location>
        <begin position="363"/>
        <end position="383"/>
    </location>
</feature>
<reference evidence="6 7" key="1">
    <citation type="submission" date="2018-12" db="EMBL/GenBank/DDBJ databases">
        <authorList>
            <person name="Feng G."/>
            <person name="Zhu H."/>
        </authorList>
    </citation>
    <scope>NUCLEOTIDE SEQUENCE [LARGE SCALE GENOMIC DNA]</scope>
    <source>
        <strain evidence="6 7">LMG 26000</strain>
    </source>
</reference>
<feature type="transmembrane region" description="Helical" evidence="4">
    <location>
        <begin position="66"/>
        <end position="90"/>
    </location>
</feature>
<keyword evidence="3 6" id="KW-0808">Transferase</keyword>
<gene>
    <name evidence="6" type="ORF">EI293_17220</name>
</gene>
<evidence type="ECO:0000256" key="3">
    <source>
        <dbReference type="ARBA" id="ARBA00022679"/>
    </source>
</evidence>
<comment type="similarity">
    <text evidence="1">Belongs to the glycosyltransferase 2 family.</text>
</comment>
<accession>A0A428K406</accession>
<evidence type="ECO:0000313" key="6">
    <source>
        <dbReference type="EMBL" id="RSK41165.1"/>
    </source>
</evidence>
<keyword evidence="7" id="KW-1185">Reference proteome</keyword>
<keyword evidence="4" id="KW-0472">Membrane</keyword>
<dbReference type="SUPFAM" id="SSF53448">
    <property type="entry name" value="Nucleotide-diphospho-sugar transferases"/>
    <property type="match status" value="1"/>
</dbReference>
<proteinExistence type="inferred from homology"/>
<evidence type="ECO:0000256" key="1">
    <source>
        <dbReference type="ARBA" id="ARBA00006739"/>
    </source>
</evidence>
<evidence type="ECO:0000259" key="5">
    <source>
        <dbReference type="Pfam" id="PF00535"/>
    </source>
</evidence>
<evidence type="ECO:0000256" key="2">
    <source>
        <dbReference type="ARBA" id="ARBA00022676"/>
    </source>
</evidence>
<keyword evidence="4" id="KW-0812">Transmembrane</keyword>
<evidence type="ECO:0000313" key="7">
    <source>
        <dbReference type="Proteomes" id="UP000270291"/>
    </source>
</evidence>
<evidence type="ECO:0000256" key="4">
    <source>
        <dbReference type="SAM" id="Phobius"/>
    </source>
</evidence>
<dbReference type="PANTHER" id="PTHR43630">
    <property type="entry name" value="POLY-BETA-1,6-N-ACETYL-D-GLUCOSAMINE SYNTHASE"/>
    <property type="match status" value="1"/>
</dbReference>
<dbReference type="InterPro" id="IPR001173">
    <property type="entry name" value="Glyco_trans_2-like"/>
</dbReference>
<keyword evidence="2" id="KW-0328">Glycosyltransferase</keyword>
<dbReference type="EMBL" id="RWIU01000006">
    <property type="protein sequence ID" value="RSK41165.1"/>
    <property type="molecule type" value="Genomic_DNA"/>
</dbReference>
<dbReference type="Gene3D" id="3.90.550.10">
    <property type="entry name" value="Spore Coat Polysaccharide Biosynthesis Protein SpsA, Chain A"/>
    <property type="match status" value="1"/>
</dbReference>
<organism evidence="6 7">
    <name type="scientific">Hymenobacter perfusus</name>
    <dbReference type="NCBI Taxonomy" id="1236770"/>
    <lineage>
        <taxon>Bacteria</taxon>
        <taxon>Pseudomonadati</taxon>
        <taxon>Bacteroidota</taxon>
        <taxon>Cytophagia</taxon>
        <taxon>Cytophagales</taxon>
        <taxon>Hymenobacteraceae</taxon>
        <taxon>Hymenobacter</taxon>
    </lineage>
</organism>
<name>A0A428K406_9BACT</name>
<keyword evidence="4" id="KW-1133">Transmembrane helix</keyword>
<dbReference type="AlphaFoldDB" id="A0A428K406"/>
<sequence length="460" mass="51498">MCWATRQRSGLRTWAATTAASWARQPLGRKLPAPLPASTTTVGWWRASSICTPSCSPRPVLPLPDALAAAGLWGGLGLVAHTYVLFPALLARLARGRQQNTDLYVPDSPELPRVDVLLAVYNEEQVIEQKIHSTFATTYPPDKLTFYIGSDNSSDRTNALVEQLARQYPQLQFRPFGQRTGKPGVMEALSAEATAPVLVLTDANVFFTPDTLYHLVKHFRNPRVGQVGGNILNPDHRQDGISGQEKAYLERENLIKYQEGVVWGSMIGAFGGCFAVRRACYHPAPRTFIVDDFFISMAVLQDGYQALNELAAVCHEDVSDKLPEEFRRKARISAGNFQNLVAFRRLLWPPWRGVSFAYWSHKVLRWLTPLLLLLMLLCNALLVLRGAGWFYQLMLAGQVAAPALVLLDGALHRAGVHLRLLRFITHFYSMNGALLLGLGRFLRGVKTTIWEPTQRFQHKR</sequence>
<dbReference type="InterPro" id="IPR029044">
    <property type="entry name" value="Nucleotide-diphossugar_trans"/>
</dbReference>
<feature type="transmembrane region" description="Helical" evidence="4">
    <location>
        <begin position="423"/>
        <end position="442"/>
    </location>
</feature>
<dbReference type="Pfam" id="PF00535">
    <property type="entry name" value="Glycos_transf_2"/>
    <property type="match status" value="1"/>
</dbReference>
<dbReference type="Proteomes" id="UP000270291">
    <property type="component" value="Unassembled WGS sequence"/>
</dbReference>
<dbReference type="PANTHER" id="PTHR43630:SF1">
    <property type="entry name" value="POLY-BETA-1,6-N-ACETYL-D-GLUCOSAMINE SYNTHASE"/>
    <property type="match status" value="1"/>
</dbReference>
<protein>
    <submittedName>
        <fullName evidence="6">Glycosyltransferase</fullName>
    </submittedName>
</protein>
<feature type="domain" description="Glycosyltransferase 2-like" evidence="5">
    <location>
        <begin position="116"/>
        <end position="278"/>
    </location>
</feature>